<reference evidence="1 2" key="1">
    <citation type="journal article" date="2013" name="PLoS Genet.">
        <title>A gene transfer agent and a dynamic repertoire of secretion systems hold the keys to the explosive radiation of the emerging pathogen Bartonella.</title>
        <authorList>
            <person name="Guy L."/>
            <person name="Nystedt B."/>
            <person name="Toft C."/>
            <person name="Zaremba-Niedzwiedzka K."/>
            <person name="Berglund E.C."/>
            <person name="Granberg F."/>
            <person name="Naslund K."/>
            <person name="Eriksson A.S."/>
            <person name="Andersson S.G."/>
        </authorList>
    </citation>
    <scope>NUCLEOTIDE SEQUENCE [LARGE SCALE GENOMIC DNA]</scope>
    <source>
        <strain evidence="2">m02</strain>
    </source>
</reference>
<evidence type="ECO:0000313" key="2">
    <source>
        <dbReference type="Proteomes" id="UP000014026"/>
    </source>
</evidence>
<dbReference type="AlphaFoldDB" id="N6VBD0"/>
<dbReference type="EMBL" id="AGWB01000025">
    <property type="protein sequence ID" value="ENN91100.1"/>
    <property type="molecule type" value="Genomic_DNA"/>
</dbReference>
<comment type="caution">
    <text evidence="1">The sequence shown here is derived from an EMBL/GenBank/DDBJ whole genome shotgun (WGS) entry which is preliminary data.</text>
</comment>
<accession>N6VBD0</accession>
<protein>
    <submittedName>
        <fullName evidence="1">Uncharacterized protein</fullName>
    </submittedName>
</protein>
<gene>
    <name evidence="1" type="ORF">m02_10470</name>
</gene>
<dbReference type="PATRIC" id="fig|1094492.3.peg.1109"/>
<dbReference type="Proteomes" id="UP000014026">
    <property type="component" value="Unassembled WGS sequence"/>
</dbReference>
<name>N6VBD0_9HYPH</name>
<organism evidence="1 2">
    <name type="scientific">Bartonella bovis m02</name>
    <dbReference type="NCBI Taxonomy" id="1094492"/>
    <lineage>
        <taxon>Bacteria</taxon>
        <taxon>Pseudomonadati</taxon>
        <taxon>Pseudomonadota</taxon>
        <taxon>Alphaproteobacteria</taxon>
        <taxon>Hyphomicrobiales</taxon>
        <taxon>Bartonellaceae</taxon>
        <taxon>Bartonella</taxon>
    </lineage>
</organism>
<dbReference type="HOGENOM" id="CLU_1500693_0_0_5"/>
<sequence length="184" mass="19721">MVMGCVFKHHVYLCVVSTAMLAGLSLITSHTKVYAKQQKCPMVDNSRGVGPIVCDRGETGMLTTTSSGRGGSSNEIKMDIDMSMHSNAEAAVTIKNGADIIATKKLKVKVTKWSGQKPVIKVDNKGKLMLKGEVEVDVTGVGMKKVIEVNNGGTLMLMGGRRLRWMGVGGVRGWSLRGRGGRGR</sequence>
<proteinExistence type="predicted"/>
<evidence type="ECO:0000313" key="1">
    <source>
        <dbReference type="EMBL" id="ENN91100.1"/>
    </source>
</evidence>